<feature type="domain" description="Condensation" evidence="9">
    <location>
        <begin position="28"/>
        <end position="463"/>
    </location>
</feature>
<reference evidence="10 11" key="1">
    <citation type="journal article" date="2019" name="J. Ind. Microbiol. Biotechnol.">
        <title>Paenibacillus amylolyticus 27C64 has a diverse set of carbohydrate-active enzymes and complete pectin deconstruction system.</title>
        <authorList>
            <person name="Keggi C."/>
            <person name="Doran-Peterson J."/>
        </authorList>
    </citation>
    <scope>NUCLEOTIDE SEQUENCE [LARGE SCALE GENOMIC DNA]</scope>
    <source>
        <strain evidence="10 11">27C64</strain>
    </source>
</reference>
<dbReference type="Gene3D" id="2.30.38.10">
    <property type="entry name" value="Luciferase, Domain 3"/>
    <property type="match status" value="1"/>
</dbReference>
<dbReference type="GO" id="GO:0017000">
    <property type="term" value="P:antibiotic biosynthetic process"/>
    <property type="evidence" value="ECO:0007669"/>
    <property type="project" value="UniProtKB-KW"/>
</dbReference>
<comment type="similarity">
    <text evidence="2">Belongs to the ATP-dependent AMP-binding enzyme family.</text>
</comment>
<evidence type="ECO:0000259" key="8">
    <source>
        <dbReference type="Pfam" id="PF00550"/>
    </source>
</evidence>
<dbReference type="GO" id="GO:0031177">
    <property type="term" value="F:phosphopantetheine binding"/>
    <property type="evidence" value="ECO:0007669"/>
    <property type="project" value="TreeGrafter"/>
</dbReference>
<sequence length="1512" mass="173429">MYCTEPVNKSELYDSKEDSKIVNMMNHLLTQPQMRVWLIDQMNPGTPINNLGGTVRFRTNLNIDWLKEAINYIIRTQGGMRARFFLEEGQAFQYVEEFSHIDIPYLDFSKSISPEMDFETWVEKESKKPFDIYRERMYRFVIIRFNQQETGYFINMHHMISDGWSFKLLTEQILRQYSELAGLNTEPVTLNAGCYTDYIETEKVYFDSDRYRKDKRFWREMFANIDLEQLMRTSEDFSAKRLTFFIKQEYVGRIADFAQANKLTLNTFFTGAISLFLSRITQQNNVIIGIPVLNRSGGKEKKTIGMYTSTMPIHVHIGEEKQIIDYFVEVQRNLTKCYFHQRYPYNYLVEDLQIRRRGYDQLFQYCVNYSNAKLPSSMGQVEIVNEEFFPEMQPYALHFLIKDWYEDGTIRLDIDYKNCEYTEREIRLIFNQLIELIERIVANPYMSLRSIDILSEADKRKLLYEYNSTKADYPKDQLYHQLVEVQALATPDRIAVTHGNESLTYRELNARANQLARFLQVRGIRRGQVVALIAEHSMNTVVSVLAVMKAGGVYLPLDPEYPRERMQYILDNSGANLILTNVHIDGEIGFKGDVIHLESDDLFCGDDTNLETGNSPDDLVYIIYTSGSTGTPKGVMVHHRGLVNYVSWAARTYITDRDDKFALYTSLAFDLTITSMLVPLIAGNEVIIYRQDAERFVLHQILEERRASIVKITPAHLALIQDYSLAETAVRVFVVGGEMFQTALAKTMTDSSGGRVAIYNEYGPTEAVVGCMIYKFNELQCNESVLIGKPISNVQILLLDSDKRIVPFGSVGEIYISGDGVASGYINAPELTADKFTPCLTDPGRNMYRTGDLARWLPNGEMEYIGRADHQIKLNGYRIELGEIESRACMYEAVKEAAVKVFSNSNGHKYLVLYVVGSRKITWLDLKNFLVEYLPGFMIPQSMVVLDRMPLTINGKIDRDALAVPDSNSESAELTNHSKDEGLQKLHRIMRDVLGIEALEWNDNFYFVGGDSIKAIQIASKFNEDGRYYLKPKDILMSSVVGDIAFEKIYQSDREHKPAQGLLQSSPIINWFFANRLKNVNYYNQSVLLRVLGVMDRELLEHAVQRIMETHDSLRLYYDQALSMLKYKDLDPGMVSVDRVDLSIYPAEVRWDLFKDYAVKLKSSINVTEGPLFKAGLYDFGDGEQRLLLTAHHLAVDGLSWRVILEDMNMILSYEASESSQAYIRRSDSYQDWVNALYEYKPTIPSSIIDYWSNLATKKPTRLPETGLKEKGPGIETLHALLSAEDTHSLLTSANQAYGTQSLELIFAALARALEPYAENQRVVIEVEGHGREEIGKALAIDRTVGWFTSLYPLELICECSRLSDHVKSIKEQIRSVPNKGFDYGIIQYLENADRIISRDYIRFNFLGEADNTIGSYFEWAHEDAGPDTCESNPMTCLLAIDAMIVRGQLRVAYTFDPQVCDPDATKQVIASFLKELKEIIAHCSAKEKRDYTPSDFDLVKLSQEDLNQLFE</sequence>
<dbReference type="Pfam" id="PF00501">
    <property type="entry name" value="AMP-binding"/>
    <property type="match status" value="1"/>
</dbReference>
<dbReference type="InterPro" id="IPR010060">
    <property type="entry name" value="NRPS_synth"/>
</dbReference>
<dbReference type="PANTHER" id="PTHR45527:SF1">
    <property type="entry name" value="FATTY ACID SYNTHASE"/>
    <property type="match status" value="1"/>
</dbReference>
<dbReference type="InterPro" id="IPR001242">
    <property type="entry name" value="Condensation_dom"/>
</dbReference>
<dbReference type="FunFam" id="3.40.50.980:FF:000001">
    <property type="entry name" value="Non-ribosomal peptide synthetase"/>
    <property type="match status" value="1"/>
</dbReference>
<evidence type="ECO:0000256" key="6">
    <source>
        <dbReference type="ARBA" id="ARBA00023268"/>
    </source>
</evidence>
<proteinExistence type="inferred from homology"/>
<feature type="domain" description="Condensation" evidence="9">
    <location>
        <begin position="1071"/>
        <end position="1497"/>
    </location>
</feature>
<dbReference type="Pfam" id="PF00550">
    <property type="entry name" value="PP-binding"/>
    <property type="match status" value="1"/>
</dbReference>
<dbReference type="NCBIfam" id="TIGR01720">
    <property type="entry name" value="NRPS-para261"/>
    <property type="match status" value="1"/>
</dbReference>
<evidence type="ECO:0000256" key="5">
    <source>
        <dbReference type="ARBA" id="ARBA00023194"/>
    </source>
</evidence>
<dbReference type="SUPFAM" id="SSF47336">
    <property type="entry name" value="ACP-like"/>
    <property type="match status" value="1"/>
</dbReference>
<dbReference type="GO" id="GO:0016874">
    <property type="term" value="F:ligase activity"/>
    <property type="evidence" value="ECO:0007669"/>
    <property type="project" value="UniProtKB-KW"/>
</dbReference>
<gene>
    <name evidence="10" type="ORF">EC604_14465</name>
</gene>
<protein>
    <submittedName>
        <fullName evidence="10">Amino acid adenylation domain-containing protein</fullName>
    </submittedName>
</protein>
<feature type="domain" description="Carrier" evidence="8">
    <location>
        <begin position="984"/>
        <end position="1044"/>
    </location>
</feature>
<accession>A0A5M9WTS6</accession>
<dbReference type="InterPro" id="IPR000873">
    <property type="entry name" value="AMP-dep_synth/lig_dom"/>
</dbReference>
<dbReference type="InterPro" id="IPR010071">
    <property type="entry name" value="AA_adenyl_dom"/>
</dbReference>
<name>A0A5M9WTS6_PAEAM</name>
<organism evidence="10 11">
    <name type="scientific">Paenibacillus amylolyticus</name>
    <dbReference type="NCBI Taxonomy" id="1451"/>
    <lineage>
        <taxon>Bacteria</taxon>
        <taxon>Bacillati</taxon>
        <taxon>Bacillota</taxon>
        <taxon>Bacilli</taxon>
        <taxon>Bacillales</taxon>
        <taxon>Paenibacillaceae</taxon>
        <taxon>Paenibacillus</taxon>
    </lineage>
</organism>
<dbReference type="GO" id="GO:0044550">
    <property type="term" value="P:secondary metabolite biosynthetic process"/>
    <property type="evidence" value="ECO:0007669"/>
    <property type="project" value="TreeGrafter"/>
</dbReference>
<evidence type="ECO:0000259" key="9">
    <source>
        <dbReference type="Pfam" id="PF00668"/>
    </source>
</evidence>
<dbReference type="GO" id="GO:0005737">
    <property type="term" value="C:cytoplasm"/>
    <property type="evidence" value="ECO:0007669"/>
    <property type="project" value="TreeGrafter"/>
</dbReference>
<feature type="domain" description="AMP-dependent synthetase/ligase" evidence="7">
    <location>
        <begin position="484"/>
        <end position="825"/>
    </location>
</feature>
<evidence type="ECO:0000256" key="4">
    <source>
        <dbReference type="ARBA" id="ARBA00022737"/>
    </source>
</evidence>
<evidence type="ECO:0000256" key="3">
    <source>
        <dbReference type="ARBA" id="ARBA00022598"/>
    </source>
</evidence>
<dbReference type="InterPro" id="IPR023213">
    <property type="entry name" value="CAT-like_dom_sf"/>
</dbReference>
<comment type="caution">
    <text evidence="10">The sequence shown here is derived from an EMBL/GenBank/DDBJ whole genome shotgun (WGS) entry which is preliminary data.</text>
</comment>
<dbReference type="InterPro" id="IPR020845">
    <property type="entry name" value="AMP-binding_CS"/>
</dbReference>
<dbReference type="InterPro" id="IPR009081">
    <property type="entry name" value="PP-bd_ACP"/>
</dbReference>
<dbReference type="InterPro" id="IPR045851">
    <property type="entry name" value="AMP-bd_C_sf"/>
</dbReference>
<comment type="cofactor">
    <cofactor evidence="1">
        <name>pantetheine 4'-phosphate</name>
        <dbReference type="ChEBI" id="CHEBI:47942"/>
    </cofactor>
</comment>
<dbReference type="Gene3D" id="3.30.559.30">
    <property type="entry name" value="Nonribosomal peptide synthetase, condensation domain"/>
    <property type="match status" value="2"/>
</dbReference>
<dbReference type="Pfam" id="PF00668">
    <property type="entry name" value="Condensation"/>
    <property type="match status" value="2"/>
</dbReference>
<dbReference type="EMBL" id="RIAS01000007">
    <property type="protein sequence ID" value="KAA8785044.1"/>
    <property type="molecule type" value="Genomic_DNA"/>
</dbReference>
<evidence type="ECO:0000256" key="2">
    <source>
        <dbReference type="ARBA" id="ARBA00006432"/>
    </source>
</evidence>
<keyword evidence="6" id="KW-0511">Multifunctional enzyme</keyword>
<dbReference type="InterPro" id="IPR036736">
    <property type="entry name" value="ACP-like_sf"/>
</dbReference>
<dbReference type="GO" id="GO:0008610">
    <property type="term" value="P:lipid biosynthetic process"/>
    <property type="evidence" value="ECO:0007669"/>
    <property type="project" value="UniProtKB-ARBA"/>
</dbReference>
<dbReference type="PANTHER" id="PTHR45527">
    <property type="entry name" value="NONRIBOSOMAL PEPTIDE SYNTHETASE"/>
    <property type="match status" value="1"/>
</dbReference>
<keyword evidence="4" id="KW-0677">Repeat</keyword>
<evidence type="ECO:0000259" key="7">
    <source>
        <dbReference type="Pfam" id="PF00501"/>
    </source>
</evidence>
<dbReference type="Gene3D" id="3.30.559.10">
    <property type="entry name" value="Chloramphenicol acetyltransferase-like domain"/>
    <property type="match status" value="2"/>
</dbReference>
<keyword evidence="5" id="KW-0045">Antibiotic biosynthesis</keyword>
<dbReference type="PROSITE" id="PS00455">
    <property type="entry name" value="AMP_BINDING"/>
    <property type="match status" value="1"/>
</dbReference>
<dbReference type="Gene3D" id="1.10.1200.10">
    <property type="entry name" value="ACP-like"/>
    <property type="match status" value="1"/>
</dbReference>
<dbReference type="NCBIfam" id="TIGR01733">
    <property type="entry name" value="AA-adenyl-dom"/>
    <property type="match status" value="1"/>
</dbReference>
<evidence type="ECO:0000313" key="11">
    <source>
        <dbReference type="Proteomes" id="UP000323664"/>
    </source>
</evidence>
<dbReference type="SUPFAM" id="SSF56801">
    <property type="entry name" value="Acetyl-CoA synthetase-like"/>
    <property type="match status" value="1"/>
</dbReference>
<evidence type="ECO:0000256" key="1">
    <source>
        <dbReference type="ARBA" id="ARBA00001957"/>
    </source>
</evidence>
<evidence type="ECO:0000313" key="10">
    <source>
        <dbReference type="EMBL" id="KAA8785044.1"/>
    </source>
</evidence>
<dbReference type="SUPFAM" id="SSF52777">
    <property type="entry name" value="CoA-dependent acyltransferases"/>
    <property type="match status" value="4"/>
</dbReference>
<dbReference type="Proteomes" id="UP000323664">
    <property type="component" value="Unassembled WGS sequence"/>
</dbReference>
<keyword evidence="3" id="KW-0436">Ligase</keyword>
<dbReference type="Gene3D" id="3.40.50.980">
    <property type="match status" value="2"/>
</dbReference>
<dbReference type="Gene3D" id="3.30.300.30">
    <property type="match status" value="1"/>
</dbReference>
<dbReference type="GO" id="GO:0043041">
    <property type="term" value="P:amino acid activation for nonribosomal peptide biosynthetic process"/>
    <property type="evidence" value="ECO:0007669"/>
    <property type="project" value="TreeGrafter"/>
</dbReference>